<evidence type="ECO:0000313" key="3">
    <source>
        <dbReference type="Proteomes" id="UP000707071"/>
    </source>
</evidence>
<dbReference type="Proteomes" id="UP000707071">
    <property type="component" value="Unassembled WGS sequence"/>
</dbReference>
<name>A0A9P7QJJ4_9HYPO</name>
<protein>
    <recommendedName>
        <fullName evidence="4">Small secreted protein</fullName>
    </recommendedName>
</protein>
<evidence type="ECO:0008006" key="4">
    <source>
        <dbReference type="Google" id="ProtNLM"/>
    </source>
</evidence>
<accession>A0A9P7QJJ4</accession>
<reference evidence="2 3" key="1">
    <citation type="journal article" date="2020" name="bioRxiv">
        <title>Whole genome comparisons of ergot fungi reveals the divergence and evolution of species within the genus Claviceps are the result of varying mechanisms driving genome evolution and host range expansion.</title>
        <authorList>
            <person name="Wyka S.A."/>
            <person name="Mondo S.J."/>
            <person name="Liu M."/>
            <person name="Dettman J."/>
            <person name="Nalam V."/>
            <person name="Broders K.D."/>
        </authorList>
    </citation>
    <scope>NUCLEOTIDE SEQUENCE [LARGE SCALE GENOMIC DNA]</scope>
    <source>
        <strain evidence="2 3">Clav52</strain>
    </source>
</reference>
<evidence type="ECO:0000256" key="1">
    <source>
        <dbReference type="SAM" id="SignalP"/>
    </source>
</evidence>
<keyword evidence="3" id="KW-1185">Reference proteome</keyword>
<sequence length="115" mass="12515">MKFSGVLSSLAICAFQVAYATPLEANSVAESADSSDRLEARDDGCCVLFQNQNNLAHYVVPKANDATTYPFVGYCQIHINRNAGSCNGWTFTADPDCNDLAQPLTLEVRPRGDCY</sequence>
<feature type="signal peptide" evidence="1">
    <location>
        <begin position="1"/>
        <end position="20"/>
    </location>
</feature>
<dbReference type="AlphaFoldDB" id="A0A9P7QJJ4"/>
<evidence type="ECO:0000313" key="2">
    <source>
        <dbReference type="EMBL" id="KAG6297684.1"/>
    </source>
</evidence>
<comment type="caution">
    <text evidence="2">The sequence shown here is derived from an EMBL/GenBank/DDBJ whole genome shotgun (WGS) entry which is preliminary data.</text>
</comment>
<keyword evidence="1" id="KW-0732">Signal</keyword>
<organism evidence="2 3">
    <name type="scientific">Claviceps aff. purpurea</name>
    <dbReference type="NCBI Taxonomy" id="1967640"/>
    <lineage>
        <taxon>Eukaryota</taxon>
        <taxon>Fungi</taxon>
        <taxon>Dikarya</taxon>
        <taxon>Ascomycota</taxon>
        <taxon>Pezizomycotina</taxon>
        <taxon>Sordariomycetes</taxon>
        <taxon>Hypocreomycetidae</taxon>
        <taxon>Hypocreales</taxon>
        <taxon>Clavicipitaceae</taxon>
        <taxon>Claviceps</taxon>
    </lineage>
</organism>
<gene>
    <name evidence="2" type="ORF">E4U09_001257</name>
</gene>
<feature type="chain" id="PRO_5040291961" description="Small secreted protein" evidence="1">
    <location>
        <begin position="21"/>
        <end position="115"/>
    </location>
</feature>
<proteinExistence type="predicted"/>
<dbReference type="EMBL" id="SRRH01000145">
    <property type="protein sequence ID" value="KAG6297684.1"/>
    <property type="molecule type" value="Genomic_DNA"/>
</dbReference>